<feature type="transmembrane region" description="Helical" evidence="1">
    <location>
        <begin position="73"/>
        <end position="96"/>
    </location>
</feature>
<keyword evidence="1" id="KW-0812">Transmembrane</keyword>
<feature type="transmembrane region" description="Helical" evidence="1">
    <location>
        <begin position="179"/>
        <end position="201"/>
    </location>
</feature>
<dbReference type="Pfam" id="PF09490">
    <property type="entry name" value="CbtA"/>
    <property type="match status" value="1"/>
</dbReference>
<name>A0AAU2AEM2_9ACTN</name>
<feature type="transmembrane region" description="Helical" evidence="1">
    <location>
        <begin position="147"/>
        <end position="167"/>
    </location>
</feature>
<dbReference type="InterPro" id="IPR012666">
    <property type="entry name" value="CbtA_put"/>
</dbReference>
<gene>
    <name evidence="2" type="ORF">OHA22_43665</name>
</gene>
<feature type="transmembrane region" description="Helical" evidence="1">
    <location>
        <begin position="236"/>
        <end position="257"/>
    </location>
</feature>
<protein>
    <submittedName>
        <fullName evidence="2">CbtA family protein</fullName>
    </submittedName>
</protein>
<keyword evidence="1" id="KW-1133">Transmembrane helix</keyword>
<reference evidence="2" key="1">
    <citation type="submission" date="2022-10" db="EMBL/GenBank/DDBJ databases">
        <title>The complete genomes of actinobacterial strains from the NBC collection.</title>
        <authorList>
            <person name="Joergensen T.S."/>
            <person name="Alvarez Arevalo M."/>
            <person name="Sterndorff E.B."/>
            <person name="Faurdal D."/>
            <person name="Vuksanovic O."/>
            <person name="Mourched A.-S."/>
            <person name="Charusanti P."/>
            <person name="Shaw S."/>
            <person name="Blin K."/>
            <person name="Weber T."/>
        </authorList>
    </citation>
    <scope>NUCLEOTIDE SEQUENCE</scope>
    <source>
        <strain evidence="2">NBC_00093</strain>
    </source>
</reference>
<keyword evidence="1" id="KW-0472">Membrane</keyword>
<accession>A0AAU2AEM2</accession>
<evidence type="ECO:0000256" key="1">
    <source>
        <dbReference type="SAM" id="Phobius"/>
    </source>
</evidence>
<feature type="transmembrane region" description="Helical" evidence="1">
    <location>
        <begin position="108"/>
        <end position="127"/>
    </location>
</feature>
<evidence type="ECO:0000313" key="2">
    <source>
        <dbReference type="EMBL" id="WTT21948.1"/>
    </source>
</evidence>
<sequence length="276" mass="28930">MERRLILRGMLVGALAGLLAAVFTRIFVEPQIEAAINYESGRDAAQSALDTAAGLSAHEHEAELFSRTIQADLGMGVGMILFGVAMGALFAVVFTVSVGRVGKLRPRTLALLLAGAGLLGIYLVPSLKYPANPPAVGDHDTIVNRGSMYLIMVAGSVAILLVAVRLGRQLAPRLGNWNASLVAGGTFILVIGVVMTILPSFGHGGHATETPFALRDTDGTIVYDGFPADVLSAFRMYTVGAQILLWAAIGLLFGPLAERLLTPGRIATADRTPVGV</sequence>
<dbReference type="EMBL" id="CP108222">
    <property type="protein sequence ID" value="WTT21948.1"/>
    <property type="molecule type" value="Genomic_DNA"/>
</dbReference>
<proteinExistence type="predicted"/>
<organism evidence="2">
    <name type="scientific">Streptomyces sp. NBC_00093</name>
    <dbReference type="NCBI Taxonomy" id="2975649"/>
    <lineage>
        <taxon>Bacteria</taxon>
        <taxon>Bacillati</taxon>
        <taxon>Actinomycetota</taxon>
        <taxon>Actinomycetes</taxon>
        <taxon>Kitasatosporales</taxon>
        <taxon>Streptomycetaceae</taxon>
        <taxon>Streptomyces</taxon>
    </lineage>
</organism>
<dbReference type="AlphaFoldDB" id="A0AAU2AEM2"/>